<dbReference type="SUPFAM" id="SSF50630">
    <property type="entry name" value="Acid proteases"/>
    <property type="match status" value="1"/>
</dbReference>
<dbReference type="Pfam" id="PF00078">
    <property type="entry name" value="RVT_1"/>
    <property type="match status" value="1"/>
</dbReference>
<dbReference type="GO" id="GO:0003676">
    <property type="term" value="F:nucleic acid binding"/>
    <property type="evidence" value="ECO:0007669"/>
    <property type="project" value="InterPro"/>
</dbReference>
<dbReference type="InterPro" id="IPR000477">
    <property type="entry name" value="RT_dom"/>
</dbReference>
<evidence type="ECO:0000256" key="4">
    <source>
        <dbReference type="ARBA" id="ARBA00022722"/>
    </source>
</evidence>
<dbReference type="Pfam" id="PF13975">
    <property type="entry name" value="gag-asp_proteas"/>
    <property type="match status" value="1"/>
</dbReference>
<dbReference type="Gene3D" id="2.40.70.10">
    <property type="entry name" value="Acid Proteases"/>
    <property type="match status" value="1"/>
</dbReference>
<dbReference type="FunFam" id="3.30.70.270:FF:000020">
    <property type="entry name" value="Transposon Tf2-6 polyprotein-like Protein"/>
    <property type="match status" value="1"/>
</dbReference>
<keyword evidence="8" id="KW-0175">Coiled coil</keyword>
<dbReference type="GO" id="GO:0004190">
    <property type="term" value="F:aspartic-type endopeptidase activity"/>
    <property type="evidence" value="ECO:0007669"/>
    <property type="project" value="InterPro"/>
</dbReference>
<dbReference type="Gene3D" id="3.30.70.270">
    <property type="match status" value="2"/>
</dbReference>
<evidence type="ECO:0000259" key="11">
    <source>
        <dbReference type="PROSITE" id="PS50878"/>
    </source>
</evidence>
<dbReference type="InterPro" id="IPR043502">
    <property type="entry name" value="DNA/RNA_pol_sf"/>
</dbReference>
<dbReference type="PROSITE" id="PS50158">
    <property type="entry name" value="ZF_CCHC"/>
    <property type="match status" value="1"/>
</dbReference>
<sequence>MDAVRMAIQQEATEQAYRGKAADSARMHVGEVEEIAAAISRGVRPERSCGGPPIYQRTGSLDEVRALRNEVDELKRMMQEMSLQLSPLAAGLHGRQLTDGPRAVGRARCFSCGRRGHLRKDCPRTQATERRPDCYGKPWNKSLDACPVVNALRNSNAACTDTVKMAYTKESGRANIGACLCVPVKVRTKFIRMLVDTDAGRTLLRSDEFRRIGGQWELSQCNVCLLSAGGTALDVMGGVLLPLQVGDKTFAIEVIVMDKLQFAGLLGINFLKLHGFVVDLARGTLSCSEQKPKIPLQSAGRASGNGAWSVSAWKPASTSKRMLQHLIETTGAPLTVSQQGKLRGILSKFRNAFAASEFDIGRTSVLKHDIITDSNRPVRHPLRRLSPLERNEVSQLIQRMLDNKIIEPSNSPWAAGIVPVRKKDGSIRLCVDYRKLNEVSRRNAYPIPRVDETLEALAGARYFSTIDLLSGYWQVELTDAAKEKTTFINHDGLFQFNVMPFGLTGAPATFQRLIERVLAGLKWSTCLVYLDDIIVFSRTAEEHIEHFAQVFIRPQEAGLKVNSRKCKLFCKEVCYLGHIVSEKGIEPDLSLTEKMRTYPVPKCLTEVQRFLEMASYYRKFIKNFAAIAKPLHQLTEKRKPFEWSLECTEAFHKLRAALVGERLRQERRLRFTQLFTDVREYR</sequence>
<dbReference type="Pfam" id="PF00098">
    <property type="entry name" value="zf-CCHC"/>
    <property type="match status" value="1"/>
</dbReference>
<feature type="domain" description="CCHC-type" evidence="9">
    <location>
        <begin position="108"/>
        <end position="124"/>
    </location>
</feature>
<dbReference type="GO" id="GO:0004519">
    <property type="term" value="F:endonuclease activity"/>
    <property type="evidence" value="ECO:0007669"/>
    <property type="project" value="UniProtKB-KW"/>
</dbReference>
<dbReference type="PROSITE" id="PS50878">
    <property type="entry name" value="RT_POL"/>
    <property type="match status" value="1"/>
</dbReference>
<dbReference type="GO" id="GO:0019899">
    <property type="term" value="F:enzyme binding"/>
    <property type="evidence" value="ECO:0007669"/>
    <property type="project" value="UniProtKB-ARBA"/>
</dbReference>
<dbReference type="SMART" id="SM00343">
    <property type="entry name" value="ZnF_C2HC"/>
    <property type="match status" value="1"/>
</dbReference>
<dbReference type="InterPro" id="IPR001995">
    <property type="entry name" value="Peptidase_A2_cat"/>
</dbReference>
<proteinExistence type="predicted"/>
<dbReference type="GO" id="GO:0003964">
    <property type="term" value="F:RNA-directed DNA polymerase activity"/>
    <property type="evidence" value="ECO:0007669"/>
    <property type="project" value="UniProtKB-EC"/>
</dbReference>
<dbReference type="InterPro" id="IPR036875">
    <property type="entry name" value="Znf_CCHC_sf"/>
</dbReference>
<keyword evidence="6" id="KW-0378">Hydrolase</keyword>
<feature type="domain" description="Peptidase A2" evidence="10">
    <location>
        <begin position="191"/>
        <end position="230"/>
    </location>
</feature>
<dbReference type="SUPFAM" id="SSF57756">
    <property type="entry name" value="Retrovirus zinc finger-like domains"/>
    <property type="match status" value="1"/>
</dbReference>
<dbReference type="Proteomes" id="UP000030758">
    <property type="component" value="Unassembled WGS sequence"/>
</dbReference>
<dbReference type="GO" id="GO:0008270">
    <property type="term" value="F:zinc ion binding"/>
    <property type="evidence" value="ECO:0007669"/>
    <property type="project" value="UniProtKB-KW"/>
</dbReference>
<evidence type="ECO:0000256" key="7">
    <source>
        <dbReference type="PROSITE-ProRule" id="PRU00047"/>
    </source>
</evidence>
<keyword evidence="7" id="KW-0863">Zinc-finger</keyword>
<dbReference type="CDD" id="cd05483">
    <property type="entry name" value="retropepsin_like_bacteria"/>
    <property type="match status" value="1"/>
</dbReference>
<name>A0A085N1T3_9BILA</name>
<dbReference type="Gene3D" id="3.10.10.10">
    <property type="entry name" value="HIV Type 1 Reverse Transcriptase, subunit A, domain 1"/>
    <property type="match status" value="1"/>
</dbReference>
<evidence type="ECO:0000259" key="9">
    <source>
        <dbReference type="PROSITE" id="PS50158"/>
    </source>
</evidence>
<keyword evidence="4" id="KW-0540">Nuclease</keyword>
<dbReference type="PANTHER" id="PTHR37984">
    <property type="entry name" value="PROTEIN CBG26694"/>
    <property type="match status" value="1"/>
</dbReference>
<protein>
    <recommendedName>
        <fullName evidence="1">RNA-directed DNA polymerase</fullName>
        <ecNumber evidence="1">2.7.7.49</ecNumber>
    </recommendedName>
</protein>
<evidence type="ECO:0000256" key="6">
    <source>
        <dbReference type="ARBA" id="ARBA00022801"/>
    </source>
</evidence>
<dbReference type="InterPro" id="IPR001878">
    <property type="entry name" value="Znf_CCHC"/>
</dbReference>
<keyword evidence="3" id="KW-0548">Nucleotidyltransferase</keyword>
<evidence type="ECO:0000313" key="12">
    <source>
        <dbReference type="EMBL" id="KFD63429.1"/>
    </source>
</evidence>
<evidence type="ECO:0000256" key="1">
    <source>
        <dbReference type="ARBA" id="ARBA00012493"/>
    </source>
</evidence>
<dbReference type="PROSITE" id="PS50175">
    <property type="entry name" value="ASP_PROT_RETROV"/>
    <property type="match status" value="1"/>
</dbReference>
<dbReference type="PANTHER" id="PTHR37984:SF5">
    <property type="entry name" value="PROTEIN NYNRIN-LIKE"/>
    <property type="match status" value="1"/>
</dbReference>
<organism evidence="12">
    <name type="scientific">Trichuris suis</name>
    <name type="common">pig whipworm</name>
    <dbReference type="NCBI Taxonomy" id="68888"/>
    <lineage>
        <taxon>Eukaryota</taxon>
        <taxon>Metazoa</taxon>
        <taxon>Ecdysozoa</taxon>
        <taxon>Nematoda</taxon>
        <taxon>Enoplea</taxon>
        <taxon>Dorylaimia</taxon>
        <taxon>Trichinellida</taxon>
        <taxon>Trichuridae</taxon>
        <taxon>Trichuris</taxon>
    </lineage>
</organism>
<keyword evidence="7" id="KW-0862">Zinc</keyword>
<keyword evidence="5" id="KW-0255">Endonuclease</keyword>
<dbReference type="InterPro" id="IPR050951">
    <property type="entry name" value="Retrovirus_Pol_polyprotein"/>
</dbReference>
<feature type="domain" description="Reverse transcriptase" evidence="11">
    <location>
        <begin position="401"/>
        <end position="580"/>
    </location>
</feature>
<dbReference type="Gene3D" id="4.10.60.10">
    <property type="entry name" value="Zinc finger, CCHC-type"/>
    <property type="match status" value="1"/>
</dbReference>
<evidence type="ECO:0000256" key="2">
    <source>
        <dbReference type="ARBA" id="ARBA00022679"/>
    </source>
</evidence>
<dbReference type="SUPFAM" id="SSF56672">
    <property type="entry name" value="DNA/RNA polymerases"/>
    <property type="match status" value="1"/>
</dbReference>
<evidence type="ECO:0000256" key="3">
    <source>
        <dbReference type="ARBA" id="ARBA00022695"/>
    </source>
</evidence>
<dbReference type="GO" id="GO:0006508">
    <property type="term" value="P:proteolysis"/>
    <property type="evidence" value="ECO:0007669"/>
    <property type="project" value="InterPro"/>
</dbReference>
<dbReference type="InterPro" id="IPR034122">
    <property type="entry name" value="Retropepsin-like_bacterial"/>
</dbReference>
<dbReference type="AlphaFoldDB" id="A0A085N1T3"/>
<dbReference type="CDD" id="cd01647">
    <property type="entry name" value="RT_LTR"/>
    <property type="match status" value="1"/>
</dbReference>
<accession>A0A085N1T3</accession>
<dbReference type="EMBL" id="KL367573">
    <property type="protein sequence ID" value="KFD63429.1"/>
    <property type="molecule type" value="Genomic_DNA"/>
</dbReference>
<feature type="coiled-coil region" evidence="8">
    <location>
        <begin position="57"/>
        <end position="84"/>
    </location>
</feature>
<gene>
    <name evidence="12" type="ORF">M514_24355</name>
</gene>
<dbReference type="InterPro" id="IPR043128">
    <property type="entry name" value="Rev_trsase/Diguanyl_cyclase"/>
</dbReference>
<dbReference type="EC" id="2.7.7.49" evidence="1"/>
<reference evidence="12" key="1">
    <citation type="journal article" date="2014" name="Nat. Genet.">
        <title>Genome and transcriptome of the porcine whipworm Trichuris suis.</title>
        <authorList>
            <person name="Jex A.R."/>
            <person name="Nejsum P."/>
            <person name="Schwarz E.M."/>
            <person name="Hu L."/>
            <person name="Young N.D."/>
            <person name="Hall R.S."/>
            <person name="Korhonen P.K."/>
            <person name="Liao S."/>
            <person name="Thamsborg S."/>
            <person name="Xia J."/>
            <person name="Xu P."/>
            <person name="Wang S."/>
            <person name="Scheerlinck J.P."/>
            <person name="Hofmann A."/>
            <person name="Sternberg P.W."/>
            <person name="Wang J."/>
            <person name="Gasser R.B."/>
        </authorList>
    </citation>
    <scope>NUCLEOTIDE SEQUENCE [LARGE SCALE GENOMIC DNA]</scope>
    <source>
        <strain evidence="12">DCEP-RM93F</strain>
    </source>
</reference>
<evidence type="ECO:0000259" key="10">
    <source>
        <dbReference type="PROSITE" id="PS50175"/>
    </source>
</evidence>
<dbReference type="InterPro" id="IPR021109">
    <property type="entry name" value="Peptidase_aspartic_dom_sf"/>
</dbReference>
<keyword evidence="2" id="KW-0808">Transferase</keyword>
<evidence type="ECO:0000256" key="5">
    <source>
        <dbReference type="ARBA" id="ARBA00022759"/>
    </source>
</evidence>
<evidence type="ECO:0000256" key="8">
    <source>
        <dbReference type="SAM" id="Coils"/>
    </source>
</evidence>
<keyword evidence="7" id="KW-0479">Metal-binding</keyword>